<sequence>MKILVDTHAFLWFINDSPNLSDHAATLMESDVDLLFSPQQIECNSIEILPITLDHLKVIATLPFHHRDPFDRLLIAQTTIENIEIISADKKFDDYGVTRQW</sequence>
<dbReference type="EMBL" id="JADOES010000008">
    <property type="protein sequence ID" value="MBT9315043.1"/>
    <property type="molecule type" value="Genomic_DNA"/>
</dbReference>
<dbReference type="PANTHER" id="PTHR36173">
    <property type="entry name" value="RIBONUCLEASE VAPC16-RELATED"/>
    <property type="match status" value="1"/>
</dbReference>
<feature type="domain" description="PIN" evidence="1">
    <location>
        <begin position="44"/>
        <end position="95"/>
    </location>
</feature>
<dbReference type="SUPFAM" id="SSF88723">
    <property type="entry name" value="PIN domain-like"/>
    <property type="match status" value="1"/>
</dbReference>
<keyword evidence="3" id="KW-1185">Reference proteome</keyword>
<dbReference type="RefSeq" id="WP_215608107.1">
    <property type="nucleotide sequence ID" value="NZ_JADOES010000008.1"/>
</dbReference>
<protein>
    <submittedName>
        <fullName evidence="2">Type II toxin-antitoxin system VapC family toxin</fullName>
    </submittedName>
</protein>
<gene>
    <name evidence="2" type="ORF">IXB50_06365</name>
</gene>
<dbReference type="PANTHER" id="PTHR36173:SF2">
    <property type="entry name" value="RIBONUCLEASE VAPC16"/>
    <property type="match status" value="1"/>
</dbReference>
<dbReference type="InterPro" id="IPR029060">
    <property type="entry name" value="PIN-like_dom_sf"/>
</dbReference>
<reference evidence="2" key="2">
    <citation type="journal article" date="2021" name="Mar. Drugs">
        <title>Genome Reduction and Secondary Metabolism of the Marine Sponge-Associated Cyanobacterium Leptothoe.</title>
        <authorList>
            <person name="Konstantinou D."/>
            <person name="Popin R.V."/>
            <person name="Fewer D.P."/>
            <person name="Sivonen K."/>
            <person name="Gkelis S."/>
        </authorList>
    </citation>
    <scope>NUCLEOTIDE SEQUENCE</scope>
    <source>
        <strain evidence="2">TAU-MAC 1115</strain>
    </source>
</reference>
<evidence type="ECO:0000259" key="1">
    <source>
        <dbReference type="Pfam" id="PF01850"/>
    </source>
</evidence>
<dbReference type="InterPro" id="IPR052919">
    <property type="entry name" value="TA_system_RNase"/>
</dbReference>
<dbReference type="CDD" id="cd09872">
    <property type="entry name" value="PIN_Sll0205-like"/>
    <property type="match status" value="1"/>
</dbReference>
<evidence type="ECO:0000313" key="3">
    <source>
        <dbReference type="Proteomes" id="UP000717364"/>
    </source>
</evidence>
<comment type="caution">
    <text evidence="2">The sequence shown here is derived from an EMBL/GenBank/DDBJ whole genome shotgun (WGS) entry which is preliminary data.</text>
</comment>
<dbReference type="InterPro" id="IPR041705">
    <property type="entry name" value="PIN_Sll0205"/>
</dbReference>
<dbReference type="Pfam" id="PF01850">
    <property type="entry name" value="PIN"/>
    <property type="match status" value="1"/>
</dbReference>
<proteinExistence type="predicted"/>
<evidence type="ECO:0000313" key="2">
    <source>
        <dbReference type="EMBL" id="MBT9315043.1"/>
    </source>
</evidence>
<name>A0A947GI58_9CYAN</name>
<accession>A0A947GI58</accession>
<dbReference type="Proteomes" id="UP000717364">
    <property type="component" value="Unassembled WGS sequence"/>
</dbReference>
<reference evidence="2" key="1">
    <citation type="submission" date="2020-11" db="EMBL/GenBank/DDBJ databases">
        <authorList>
            <person name="Konstantinou D."/>
            <person name="Gkelis S."/>
            <person name="Popin R."/>
            <person name="Fewer D."/>
            <person name="Sivonen K."/>
        </authorList>
    </citation>
    <scope>NUCLEOTIDE SEQUENCE</scope>
    <source>
        <strain evidence="2">TAU-MAC 1115</strain>
    </source>
</reference>
<dbReference type="InterPro" id="IPR002716">
    <property type="entry name" value="PIN_dom"/>
</dbReference>
<organism evidence="2 3">
    <name type="scientific">Leptothoe spongobia TAU-MAC 1115</name>
    <dbReference type="NCBI Taxonomy" id="1967444"/>
    <lineage>
        <taxon>Bacteria</taxon>
        <taxon>Bacillati</taxon>
        <taxon>Cyanobacteriota</taxon>
        <taxon>Cyanophyceae</taxon>
        <taxon>Nodosilineales</taxon>
        <taxon>Cymatolegaceae</taxon>
        <taxon>Leptothoe</taxon>
        <taxon>Leptothoe spongobia</taxon>
    </lineage>
</organism>
<dbReference type="AlphaFoldDB" id="A0A947GI58"/>